<dbReference type="InterPro" id="IPR038766">
    <property type="entry name" value="Membrane_comp_ABC_pdt"/>
</dbReference>
<evidence type="ECO:0000256" key="4">
    <source>
        <dbReference type="ARBA" id="ARBA00022989"/>
    </source>
</evidence>
<evidence type="ECO:0000259" key="7">
    <source>
        <dbReference type="Pfam" id="PF02687"/>
    </source>
</evidence>
<keyword evidence="5 6" id="KW-0472">Membrane</keyword>
<dbReference type="EMBL" id="LT670844">
    <property type="protein sequence ID" value="SHK74817.1"/>
    <property type="molecule type" value="Genomic_DNA"/>
</dbReference>
<feature type="transmembrane region" description="Helical" evidence="6">
    <location>
        <begin position="738"/>
        <end position="762"/>
    </location>
</feature>
<feature type="transmembrane region" description="Helical" evidence="6">
    <location>
        <begin position="448"/>
        <end position="472"/>
    </location>
</feature>
<keyword evidence="3 6" id="KW-0812">Transmembrane</keyword>
<feature type="transmembrane region" description="Helical" evidence="6">
    <location>
        <begin position="422"/>
        <end position="442"/>
    </location>
</feature>
<feature type="transmembrane region" description="Helical" evidence="6">
    <location>
        <begin position="826"/>
        <end position="852"/>
    </location>
</feature>
<evidence type="ECO:0000313" key="9">
    <source>
        <dbReference type="Proteomes" id="UP000189935"/>
    </source>
</evidence>
<evidence type="ECO:0000313" key="8">
    <source>
        <dbReference type="EMBL" id="SHK74817.1"/>
    </source>
</evidence>
<dbReference type="GO" id="GO:0005886">
    <property type="term" value="C:plasma membrane"/>
    <property type="evidence" value="ECO:0007669"/>
    <property type="project" value="UniProtKB-SubCell"/>
</dbReference>
<evidence type="ECO:0000256" key="6">
    <source>
        <dbReference type="SAM" id="Phobius"/>
    </source>
</evidence>
<dbReference type="PANTHER" id="PTHR30287">
    <property type="entry name" value="MEMBRANE COMPONENT OF PREDICTED ABC SUPERFAMILY METABOLITE UPTAKE TRANSPORTER"/>
    <property type="match status" value="1"/>
</dbReference>
<proteinExistence type="predicted"/>
<dbReference type="PANTHER" id="PTHR30287:SF1">
    <property type="entry name" value="INNER MEMBRANE PROTEIN"/>
    <property type="match status" value="1"/>
</dbReference>
<feature type="transmembrane region" description="Helical" evidence="6">
    <location>
        <begin position="783"/>
        <end position="814"/>
    </location>
</feature>
<dbReference type="InterPro" id="IPR003838">
    <property type="entry name" value="ABC3_permease_C"/>
</dbReference>
<evidence type="ECO:0000256" key="5">
    <source>
        <dbReference type="ARBA" id="ARBA00023136"/>
    </source>
</evidence>
<feature type="transmembrane region" description="Helical" evidence="6">
    <location>
        <begin position="281"/>
        <end position="301"/>
    </location>
</feature>
<dbReference type="Pfam" id="PF02687">
    <property type="entry name" value="FtsX"/>
    <property type="match status" value="2"/>
</dbReference>
<name>A0A1M6UZX8_9BRAD</name>
<feature type="transmembrane region" description="Helical" evidence="6">
    <location>
        <begin position="376"/>
        <end position="395"/>
    </location>
</feature>
<feature type="domain" description="ABC3 transporter permease C-terminal" evidence="7">
    <location>
        <begin position="743"/>
        <end position="856"/>
    </location>
</feature>
<protein>
    <submittedName>
        <fullName evidence="8">Putative ABC transport system permease protein</fullName>
    </submittedName>
</protein>
<evidence type="ECO:0000256" key="2">
    <source>
        <dbReference type="ARBA" id="ARBA00022475"/>
    </source>
</evidence>
<evidence type="ECO:0000256" key="3">
    <source>
        <dbReference type="ARBA" id="ARBA00022692"/>
    </source>
</evidence>
<organism evidence="8 9">
    <name type="scientific">Bradyrhizobium lablabi</name>
    <dbReference type="NCBI Taxonomy" id="722472"/>
    <lineage>
        <taxon>Bacteria</taxon>
        <taxon>Pseudomonadati</taxon>
        <taxon>Pseudomonadota</taxon>
        <taxon>Alphaproteobacteria</taxon>
        <taxon>Hyphomicrobiales</taxon>
        <taxon>Nitrobacteraceae</taxon>
        <taxon>Bradyrhizobium</taxon>
    </lineage>
</organism>
<accession>A0A1M6UZX8</accession>
<dbReference type="Proteomes" id="UP000189935">
    <property type="component" value="Chromosome I"/>
</dbReference>
<feature type="domain" description="ABC3 transporter permease C-terminal" evidence="7">
    <location>
        <begin position="285"/>
        <end position="397"/>
    </location>
</feature>
<evidence type="ECO:0000256" key="1">
    <source>
        <dbReference type="ARBA" id="ARBA00004651"/>
    </source>
</evidence>
<gene>
    <name evidence="8" type="ORF">SAMN05444159_4088</name>
</gene>
<keyword evidence="2" id="KW-1003">Cell membrane</keyword>
<sequence>MTTLTERIASDSEPNSGDRASSLALRYALRELRGGLRGFYVFIACIALGVMAISGVGSVAASLGEGLAREGRTLLGGDVAFSLIQREAKPDEVAFLRSRGEVSVAATLRAMARTGDGRLALVELKAVDGNYPMLGEVALKPKMPLADLLSERDGAFGAAVDSTLLARLDLKLGDRVSIGSANFQIRSVVETEPDKLAGGVGLGPRFLVGEAGLRATELLQPGSLVRWIYRVKLPDDAASDRAATALIDDTRKAQPEAGWEIRSRSNASPQLERTISRFTQFLTLVGLAALLVGGVGVANAVKSHIDRRRDVIAAFKALGATGRDVFTIYLTQVIVLAGIGSVIGLALGAALPFIIVGVFGKLLPLPVVPALHPDELALSFVYGLLTALAFGLWPLGRVHDVPVAALFREAVSSEWHRPRWRYLALMALVIALLVAVVIGLAYDKRVAAVFVVSSVVVFALLRGIAAGLMALARRLPRTRSPMLRLAISNIYRPGALTPSVVMSLGLGLAVLVTITQIDGNLRRQFLAALPDRAPSFYFIDIPTTEAGRFGEFLKTTAPGSTVEDVPMLRGRIVSARGVKAEDLKASTDSEWVLQSDRGLTYTGEIPKGSKIVEGEWWGPDYNGPPLISIEKKIADGLSLKIGDEIVVNVLGRDIHATIGNMRNVDWQSLGINFVLVFSPNAFKGAPHTHIATLTETHPDSAGDAKIIKSVADAFPMVTSVRVREALETIGSVVANLVLAIRGASAVTLISAILVLGGALAAGHRHRVYDAVILKTLGATRARLLGAYALEYLMIGFATAVFGVIAGSVAAWLIVTRLMTLSFVWQAGSAAGVVAAALVVTVGLGLAGTLLALNQKPATVLRNL</sequence>
<keyword evidence="4 6" id="KW-1133">Transmembrane helix</keyword>
<reference evidence="8 9" key="1">
    <citation type="submission" date="2016-11" db="EMBL/GenBank/DDBJ databases">
        <authorList>
            <person name="Jaros S."/>
            <person name="Januszkiewicz K."/>
            <person name="Wedrychowicz H."/>
        </authorList>
    </citation>
    <scope>NUCLEOTIDE SEQUENCE [LARGE SCALE GENOMIC DNA]</scope>
    <source>
        <strain evidence="8 9">GAS499</strain>
    </source>
</reference>
<feature type="transmembrane region" description="Helical" evidence="6">
    <location>
        <begin position="333"/>
        <end position="356"/>
    </location>
</feature>
<comment type="subcellular location">
    <subcellularLocation>
        <location evidence="1">Cell membrane</location>
        <topology evidence="1">Multi-pass membrane protein</topology>
    </subcellularLocation>
</comment>
<feature type="transmembrane region" description="Helical" evidence="6">
    <location>
        <begin position="493"/>
        <end position="514"/>
    </location>
</feature>
<dbReference type="AlphaFoldDB" id="A0A1M6UZX8"/>
<feature type="transmembrane region" description="Helical" evidence="6">
    <location>
        <begin position="39"/>
        <end position="63"/>
    </location>
</feature>